<gene>
    <name evidence="1" type="ORF">SCALOS_LOCUS6570</name>
</gene>
<proteinExistence type="predicted"/>
<feature type="non-terminal residue" evidence="1">
    <location>
        <position position="118"/>
    </location>
</feature>
<evidence type="ECO:0000313" key="1">
    <source>
        <dbReference type="EMBL" id="CAG8590814.1"/>
    </source>
</evidence>
<keyword evidence="2" id="KW-1185">Reference proteome</keyword>
<dbReference type="EMBL" id="CAJVPM010012819">
    <property type="protein sequence ID" value="CAG8590814.1"/>
    <property type="molecule type" value="Genomic_DNA"/>
</dbReference>
<name>A0ACA9MHV9_9GLOM</name>
<dbReference type="Proteomes" id="UP000789860">
    <property type="component" value="Unassembled WGS sequence"/>
</dbReference>
<accession>A0ACA9MHV9</accession>
<reference evidence="1" key="1">
    <citation type="submission" date="2021-06" db="EMBL/GenBank/DDBJ databases">
        <authorList>
            <person name="Kallberg Y."/>
            <person name="Tangrot J."/>
            <person name="Rosling A."/>
        </authorList>
    </citation>
    <scope>NUCLEOTIDE SEQUENCE</scope>
    <source>
        <strain evidence="1">AU212A</strain>
    </source>
</reference>
<sequence>MNSTSLECMRDRKRQERVVKSKNNVQRLVRLGYHADKLNLKRDKLNNSKRKKKKAKRIDKAEARIYKKIKNLRNELHQKKDQVQYHEKHVDLVIWIIPTESDIQSQRNQSKSYHLRQD</sequence>
<evidence type="ECO:0000313" key="2">
    <source>
        <dbReference type="Proteomes" id="UP000789860"/>
    </source>
</evidence>
<protein>
    <submittedName>
        <fullName evidence="1">11171_t:CDS:1</fullName>
    </submittedName>
</protein>
<comment type="caution">
    <text evidence="1">The sequence shown here is derived from an EMBL/GenBank/DDBJ whole genome shotgun (WGS) entry which is preliminary data.</text>
</comment>
<organism evidence="1 2">
    <name type="scientific">Scutellospora calospora</name>
    <dbReference type="NCBI Taxonomy" id="85575"/>
    <lineage>
        <taxon>Eukaryota</taxon>
        <taxon>Fungi</taxon>
        <taxon>Fungi incertae sedis</taxon>
        <taxon>Mucoromycota</taxon>
        <taxon>Glomeromycotina</taxon>
        <taxon>Glomeromycetes</taxon>
        <taxon>Diversisporales</taxon>
        <taxon>Gigasporaceae</taxon>
        <taxon>Scutellospora</taxon>
    </lineage>
</organism>